<organism evidence="1 2">
    <name type="scientific">Hafnia alvei FB1</name>
    <dbReference type="NCBI Taxonomy" id="1453496"/>
    <lineage>
        <taxon>Bacteria</taxon>
        <taxon>Pseudomonadati</taxon>
        <taxon>Pseudomonadota</taxon>
        <taxon>Gammaproteobacteria</taxon>
        <taxon>Enterobacterales</taxon>
        <taxon>Hafniaceae</taxon>
        <taxon>Hafnia</taxon>
    </lineage>
</organism>
<name>A0A097R3I1_HAFAL</name>
<proteinExistence type="predicted"/>
<evidence type="ECO:0000313" key="1">
    <source>
        <dbReference type="EMBL" id="AIU73291.1"/>
    </source>
</evidence>
<dbReference type="InterPro" id="IPR010982">
    <property type="entry name" value="Lambda_DNA-bd_dom_sf"/>
</dbReference>
<dbReference type="EMBL" id="CP009706">
    <property type="protein sequence ID" value="AIU73291.1"/>
    <property type="molecule type" value="Genomic_DNA"/>
</dbReference>
<gene>
    <name evidence="1" type="ORF">AT03_13400</name>
</gene>
<evidence type="ECO:0000313" key="2">
    <source>
        <dbReference type="Proteomes" id="UP000029986"/>
    </source>
</evidence>
<dbReference type="KEGG" id="hav:AT03_13400"/>
<dbReference type="OrthoDB" id="6446140at2"/>
<accession>A0A097R3I1</accession>
<dbReference type="AlphaFoldDB" id="A0A097R3I1"/>
<sequence length="76" mass="8645">MEELRIYLNAMSSDEQRLFAERCGTTIGYLRKALSRNHELGAALCVLIETASDGSVTRKHLHPQDWTQIWPELMAA</sequence>
<dbReference type="RefSeq" id="WP_025796686.1">
    <property type="nucleotide sequence ID" value="NZ_CP009706.1"/>
</dbReference>
<dbReference type="GO" id="GO:0003677">
    <property type="term" value="F:DNA binding"/>
    <property type="evidence" value="ECO:0007669"/>
    <property type="project" value="InterPro"/>
</dbReference>
<dbReference type="Proteomes" id="UP000029986">
    <property type="component" value="Chromosome"/>
</dbReference>
<reference evidence="1 2" key="1">
    <citation type="journal article" date="2014" name="Gut Pathog.">
        <title>Gene clusters of Hafnia alvei strain FB1 important in survival and pathogenesis: a draft genome perspective.</title>
        <authorList>
            <person name="Tan J.Y."/>
            <person name="Yin W.F."/>
            <person name="Chan K.G."/>
        </authorList>
    </citation>
    <scope>NUCLEOTIDE SEQUENCE [LARGE SCALE GENOMIC DNA]</scope>
    <source>
        <strain evidence="1 2">FB1</strain>
    </source>
</reference>
<dbReference type="HOGENOM" id="CLU_173998_3_1_6"/>
<protein>
    <submittedName>
        <fullName evidence="1">Antirepressor protein Cro</fullName>
    </submittedName>
</protein>
<dbReference type="PATRIC" id="fig|1453496.5.peg.2729"/>
<dbReference type="eggNOG" id="COG4197">
    <property type="taxonomic scope" value="Bacteria"/>
</dbReference>
<keyword evidence="2" id="KW-1185">Reference proteome</keyword>
<dbReference type="Gene3D" id="1.10.260.40">
    <property type="entry name" value="lambda repressor-like DNA-binding domains"/>
    <property type="match status" value="1"/>
</dbReference>